<name>A0A3A5K2H0_9HYPH</name>
<dbReference type="Proteomes" id="UP000272706">
    <property type="component" value="Unassembled WGS sequence"/>
</dbReference>
<proteinExistence type="predicted"/>
<evidence type="ECO:0000313" key="1">
    <source>
        <dbReference type="EMBL" id="RJT22400.1"/>
    </source>
</evidence>
<keyword evidence="2" id="KW-1185">Reference proteome</keyword>
<evidence type="ECO:0000313" key="2">
    <source>
        <dbReference type="Proteomes" id="UP000272706"/>
    </source>
</evidence>
<accession>A0A3A5K2H0</accession>
<sequence length="67" mass="7407">MLRFLPDALWLFQTDQVLSSARSAAPTCIIAKDGAQAEYPILDGAFLAHCRLRRWQGIGLSGMIQDT</sequence>
<organism evidence="1 2">
    <name type="scientific">Mesorhizobium waimense</name>
    <dbReference type="NCBI Taxonomy" id="1300307"/>
    <lineage>
        <taxon>Bacteria</taxon>
        <taxon>Pseudomonadati</taxon>
        <taxon>Pseudomonadota</taxon>
        <taxon>Alphaproteobacteria</taxon>
        <taxon>Hyphomicrobiales</taxon>
        <taxon>Phyllobacteriaceae</taxon>
        <taxon>Mesorhizobium</taxon>
    </lineage>
</organism>
<dbReference type="AlphaFoldDB" id="A0A3A5K2H0"/>
<comment type="caution">
    <text evidence="1">The sequence shown here is derived from an EMBL/GenBank/DDBJ whole genome shotgun (WGS) entry which is preliminary data.</text>
</comment>
<dbReference type="EMBL" id="QZWZ01000101">
    <property type="protein sequence ID" value="RJT22400.1"/>
    <property type="molecule type" value="Genomic_DNA"/>
</dbReference>
<gene>
    <name evidence="1" type="ORF">D3227_39345</name>
</gene>
<reference evidence="1 2" key="1">
    <citation type="submission" date="2018-09" db="EMBL/GenBank/DDBJ databases">
        <title>Mesorhizobium carmichaelinearum sp. nov. isolated from Carmichaelinea spp. root nodules in New Zealand.</title>
        <authorList>
            <person name="De Meyer S.E."/>
        </authorList>
    </citation>
    <scope>NUCLEOTIDE SEQUENCE [LARGE SCALE GENOMIC DNA]</scope>
    <source>
        <strain evidence="1 2">ICMP19557</strain>
    </source>
</reference>
<protein>
    <submittedName>
        <fullName evidence="1">Uncharacterized protein</fullName>
    </submittedName>
</protein>